<reference evidence="3" key="2">
    <citation type="submission" date="2013-12" db="EMBL/GenBank/DDBJ databases">
        <authorList>
            <person name="Yu Y."/>
            <person name="Lee S."/>
            <person name="de Baynast K."/>
            <person name="Wissotski M."/>
            <person name="Liu L."/>
            <person name="Talag J."/>
            <person name="Goicoechea J."/>
            <person name="Angelova A."/>
            <person name="Jetty R."/>
            <person name="Kudrna D."/>
            <person name="Golser W."/>
            <person name="Rivera L."/>
            <person name="Zhang J."/>
            <person name="Wing R."/>
        </authorList>
    </citation>
    <scope>NUCLEOTIDE SEQUENCE</scope>
</reference>
<accession>A0A0D9VCP4</accession>
<dbReference type="Proteomes" id="UP000032180">
    <property type="component" value="Chromosome 2"/>
</dbReference>
<protein>
    <recommendedName>
        <fullName evidence="4">Bowman-Birk serine protease inhibitors family domain-containing protein</fullName>
    </recommendedName>
</protein>
<keyword evidence="3" id="KW-1185">Reference proteome</keyword>
<evidence type="ECO:0008006" key="4">
    <source>
        <dbReference type="Google" id="ProtNLM"/>
    </source>
</evidence>
<keyword evidence="1" id="KW-0732">Signal</keyword>
<evidence type="ECO:0000256" key="1">
    <source>
        <dbReference type="SAM" id="SignalP"/>
    </source>
</evidence>
<reference evidence="2 3" key="1">
    <citation type="submission" date="2012-08" db="EMBL/GenBank/DDBJ databases">
        <title>Oryza genome evolution.</title>
        <authorList>
            <person name="Wing R.A."/>
        </authorList>
    </citation>
    <scope>NUCLEOTIDE SEQUENCE</scope>
</reference>
<dbReference type="HOGENOM" id="CLU_183273_0_0_1"/>
<evidence type="ECO:0000313" key="3">
    <source>
        <dbReference type="Proteomes" id="UP000032180"/>
    </source>
</evidence>
<dbReference type="EnsemblPlants" id="LPERR02G04620.1">
    <property type="protein sequence ID" value="LPERR02G04620.1"/>
    <property type="gene ID" value="LPERR02G04620"/>
</dbReference>
<dbReference type="Gramene" id="LPERR02G04620.1">
    <property type="protein sequence ID" value="LPERR02G04620.1"/>
    <property type="gene ID" value="LPERR02G04620"/>
</dbReference>
<proteinExistence type="predicted"/>
<feature type="signal peptide" evidence="1">
    <location>
        <begin position="1"/>
        <end position="20"/>
    </location>
</feature>
<sequence length="97" mass="10598">MHRTMKLFFVLLLALPLVAHYSDMSIEVLADGVTPQDCQTIKIPCLCSPKPCFDNCHSQIGEGAVGECTPDGCTDGEKVCSKRSYDADTKFDSSNHD</sequence>
<evidence type="ECO:0000313" key="2">
    <source>
        <dbReference type="EnsemblPlants" id="LPERR02G04620.1"/>
    </source>
</evidence>
<organism evidence="2 3">
    <name type="scientific">Leersia perrieri</name>
    <dbReference type="NCBI Taxonomy" id="77586"/>
    <lineage>
        <taxon>Eukaryota</taxon>
        <taxon>Viridiplantae</taxon>
        <taxon>Streptophyta</taxon>
        <taxon>Embryophyta</taxon>
        <taxon>Tracheophyta</taxon>
        <taxon>Spermatophyta</taxon>
        <taxon>Magnoliopsida</taxon>
        <taxon>Liliopsida</taxon>
        <taxon>Poales</taxon>
        <taxon>Poaceae</taxon>
        <taxon>BOP clade</taxon>
        <taxon>Oryzoideae</taxon>
        <taxon>Oryzeae</taxon>
        <taxon>Oryzinae</taxon>
        <taxon>Leersia</taxon>
    </lineage>
</organism>
<reference evidence="2" key="3">
    <citation type="submission" date="2015-04" db="UniProtKB">
        <authorList>
            <consortium name="EnsemblPlants"/>
        </authorList>
    </citation>
    <scope>IDENTIFICATION</scope>
</reference>
<dbReference type="eggNOG" id="ENOG502R3WA">
    <property type="taxonomic scope" value="Eukaryota"/>
</dbReference>
<dbReference type="AlphaFoldDB" id="A0A0D9VCP4"/>
<name>A0A0D9VCP4_9ORYZ</name>
<feature type="chain" id="PRO_5002347793" description="Bowman-Birk serine protease inhibitors family domain-containing protein" evidence="1">
    <location>
        <begin position="21"/>
        <end position="97"/>
    </location>
</feature>